<keyword evidence="1" id="KW-0472">Membrane</keyword>
<name>A0A1G8WR73_9FLAO</name>
<proteinExistence type="predicted"/>
<gene>
    <name evidence="2" type="ORF">SAMN04487935_1923</name>
</gene>
<dbReference type="Proteomes" id="UP000199580">
    <property type="component" value="Unassembled WGS sequence"/>
</dbReference>
<sequence length="116" mass="13466">MEILWGPNMKYCGIFDKPDGVCFNVVQVTILIFSERSCLNSASESVSLFQSPLSLARIRKVYKIEFYSFFDIPFNIIPFASLYIIFSFSEQQCVHFTCGKIFDDKTFYIKGVRLKK</sequence>
<keyword evidence="3" id="KW-1185">Reference proteome</keyword>
<accession>A0A1G8WR73</accession>
<keyword evidence="1" id="KW-0812">Transmembrane</keyword>
<reference evidence="2 3" key="1">
    <citation type="submission" date="2016-10" db="EMBL/GenBank/DDBJ databases">
        <authorList>
            <person name="de Groot N.N."/>
        </authorList>
    </citation>
    <scope>NUCLEOTIDE SEQUENCE [LARGE SCALE GENOMIC DNA]</scope>
    <source>
        <strain evidence="2 3">CGMCC 1.10076</strain>
    </source>
</reference>
<protein>
    <submittedName>
        <fullName evidence="2">Uncharacterized protein</fullName>
    </submittedName>
</protein>
<keyword evidence="1" id="KW-1133">Transmembrane helix</keyword>
<evidence type="ECO:0000313" key="3">
    <source>
        <dbReference type="Proteomes" id="UP000199580"/>
    </source>
</evidence>
<dbReference type="AlphaFoldDB" id="A0A1G8WR73"/>
<evidence type="ECO:0000256" key="1">
    <source>
        <dbReference type="SAM" id="Phobius"/>
    </source>
</evidence>
<feature type="transmembrane region" description="Helical" evidence="1">
    <location>
        <begin position="66"/>
        <end position="86"/>
    </location>
</feature>
<organism evidence="2 3">
    <name type="scientific">Flavobacterium noncentrifugens</name>
    <dbReference type="NCBI Taxonomy" id="1128970"/>
    <lineage>
        <taxon>Bacteria</taxon>
        <taxon>Pseudomonadati</taxon>
        <taxon>Bacteroidota</taxon>
        <taxon>Flavobacteriia</taxon>
        <taxon>Flavobacteriales</taxon>
        <taxon>Flavobacteriaceae</taxon>
        <taxon>Flavobacterium</taxon>
    </lineage>
</organism>
<evidence type="ECO:0000313" key="2">
    <source>
        <dbReference type="EMBL" id="SDJ80774.1"/>
    </source>
</evidence>
<dbReference type="EMBL" id="FNEZ01000002">
    <property type="protein sequence ID" value="SDJ80774.1"/>
    <property type="molecule type" value="Genomic_DNA"/>
</dbReference>